<keyword evidence="1" id="KW-0812">Transmembrane</keyword>
<proteinExistence type="predicted"/>
<evidence type="ECO:0000313" key="3">
    <source>
        <dbReference type="EMBL" id="RMI29038.1"/>
    </source>
</evidence>
<sequence length="110" mass="11264">MVEFAGIFPLVLLMMAVIWQCVLIGYTFSLAGNAADEAARAAAAARGDPGGACASAAEEHVPSAWEITVDCPLEGEVRTARVGLKVPVLFPGAFDLPMTVTGTAGAVEEG</sequence>
<feature type="domain" description="TadE-like" evidence="2">
    <location>
        <begin position="1"/>
        <end position="40"/>
    </location>
</feature>
<evidence type="ECO:0000256" key="1">
    <source>
        <dbReference type="SAM" id="Phobius"/>
    </source>
</evidence>
<keyword evidence="4" id="KW-1185">Reference proteome</keyword>
<dbReference type="EMBL" id="RFFJ01000275">
    <property type="protein sequence ID" value="RMI29038.1"/>
    <property type="molecule type" value="Genomic_DNA"/>
</dbReference>
<name>A0A3M2L3E6_9ACTN</name>
<dbReference type="Pfam" id="PF07811">
    <property type="entry name" value="TadE"/>
    <property type="match status" value="1"/>
</dbReference>
<accession>A0A3M2L3E6</accession>
<organism evidence="3 4">
    <name type="scientific">Streptomyces triticirhizae</name>
    <dbReference type="NCBI Taxonomy" id="2483353"/>
    <lineage>
        <taxon>Bacteria</taxon>
        <taxon>Bacillati</taxon>
        <taxon>Actinomycetota</taxon>
        <taxon>Actinomycetes</taxon>
        <taxon>Kitasatosporales</taxon>
        <taxon>Streptomycetaceae</taxon>
        <taxon>Streptomyces</taxon>
    </lineage>
</organism>
<evidence type="ECO:0000313" key="4">
    <source>
        <dbReference type="Proteomes" id="UP000278673"/>
    </source>
</evidence>
<dbReference type="InterPro" id="IPR012495">
    <property type="entry name" value="TadE-like_dom"/>
</dbReference>
<feature type="transmembrane region" description="Helical" evidence="1">
    <location>
        <begin position="6"/>
        <end position="28"/>
    </location>
</feature>
<evidence type="ECO:0000259" key="2">
    <source>
        <dbReference type="Pfam" id="PF07811"/>
    </source>
</evidence>
<keyword evidence="1" id="KW-0472">Membrane</keyword>
<protein>
    <submittedName>
        <fullName evidence="3">Pilus assembly protein</fullName>
    </submittedName>
</protein>
<reference evidence="3 4" key="1">
    <citation type="submission" date="2018-10" db="EMBL/GenBank/DDBJ databases">
        <title>Isolation, diversity and antifungal activity of actinobacteria from wheat.</title>
        <authorList>
            <person name="Han C."/>
        </authorList>
    </citation>
    <scope>NUCLEOTIDE SEQUENCE [LARGE SCALE GENOMIC DNA]</scope>
    <source>
        <strain evidence="3 4">NEAU-YY642</strain>
    </source>
</reference>
<dbReference type="AlphaFoldDB" id="A0A3M2L3E6"/>
<dbReference type="Proteomes" id="UP000278673">
    <property type="component" value="Unassembled WGS sequence"/>
</dbReference>
<keyword evidence="1" id="KW-1133">Transmembrane helix</keyword>
<comment type="caution">
    <text evidence="3">The sequence shown here is derived from an EMBL/GenBank/DDBJ whole genome shotgun (WGS) entry which is preliminary data.</text>
</comment>
<gene>
    <name evidence="3" type="ORF">EBN88_27895</name>
</gene>